<name>A0A1N7QI92_9RHOB</name>
<comment type="subcellular location">
    <subcellularLocation>
        <location evidence="1">Cytoplasm</location>
    </subcellularLocation>
</comment>
<dbReference type="GO" id="GO:0005829">
    <property type="term" value="C:cytosol"/>
    <property type="evidence" value="ECO:0007669"/>
    <property type="project" value="TreeGrafter"/>
</dbReference>
<evidence type="ECO:0000256" key="2">
    <source>
        <dbReference type="ARBA" id="ARBA00010393"/>
    </source>
</evidence>
<evidence type="ECO:0000313" key="9">
    <source>
        <dbReference type="Proteomes" id="UP000186141"/>
    </source>
</evidence>
<organism evidence="8 9">
    <name type="scientific">Gemmobacter megaterium</name>
    <dbReference type="NCBI Taxonomy" id="1086013"/>
    <lineage>
        <taxon>Bacteria</taxon>
        <taxon>Pseudomonadati</taxon>
        <taxon>Pseudomonadota</taxon>
        <taxon>Alphaproteobacteria</taxon>
        <taxon>Rhodobacterales</taxon>
        <taxon>Paracoccaceae</taxon>
        <taxon>Gemmobacter</taxon>
    </lineage>
</organism>
<dbReference type="AlphaFoldDB" id="A0A1N7QI92"/>
<dbReference type="STRING" id="1086013.SAMN05421774_1128"/>
<feature type="domain" description="PhoH-like protein" evidence="7">
    <location>
        <begin position="188"/>
        <end position="391"/>
    </location>
</feature>
<evidence type="ECO:0000256" key="6">
    <source>
        <dbReference type="ARBA" id="ARBA00039970"/>
    </source>
</evidence>
<dbReference type="Pfam" id="PF02562">
    <property type="entry name" value="PhoH"/>
    <property type="match status" value="1"/>
</dbReference>
<keyword evidence="5" id="KW-0067">ATP-binding</keyword>
<gene>
    <name evidence="8" type="ORF">SAMN05421774_1128</name>
</gene>
<evidence type="ECO:0000256" key="4">
    <source>
        <dbReference type="ARBA" id="ARBA00022741"/>
    </source>
</evidence>
<proteinExistence type="inferred from homology"/>
<keyword evidence="9" id="KW-1185">Reference proteome</keyword>
<sequence length="398" mass="43488">MLRPFLLRNRQNCHRICANAAQTGDAFAWRLAATPQRAQIDIMTGTPDDDKLDDDKETRLGISALTPPPRSDDTVETVLEFPDNRLLIGLCGEYDRNLARIEQATGVHILRRGNRLAVVGDAQARTQAAAVLQGLYARLEQGRTIGAGDIDGALRLGVGGIAAPVRSDDQLEMFNAAGFELRTRKKPVEPRTEAQKAYVANLFKHELAFGIGPAGTGKTYLAVAVGVTMLIGGQVEKIILSRPAVEAGERLGFLPGDMKEKVDPYMQPLYDALNDFLPAKQVEKLMLDKRIEIAPLAFMRGRTLSNAFVVLDEAQNATTMQMKMFLTRLGEGSRMVITGDRTQVDLPRGTASGLADAERILKGVKGVSFNYFDSKDVVRHPLVARVIEAYERADGEAG</sequence>
<dbReference type="PANTHER" id="PTHR30473">
    <property type="entry name" value="PROTEIN PHOH"/>
    <property type="match status" value="1"/>
</dbReference>
<dbReference type="SUPFAM" id="SSF52540">
    <property type="entry name" value="P-loop containing nucleoside triphosphate hydrolases"/>
    <property type="match status" value="1"/>
</dbReference>
<evidence type="ECO:0000256" key="1">
    <source>
        <dbReference type="ARBA" id="ARBA00004496"/>
    </source>
</evidence>
<accession>A0A1N7QI92</accession>
<dbReference type="Proteomes" id="UP000186141">
    <property type="component" value="Unassembled WGS sequence"/>
</dbReference>
<dbReference type="Gene3D" id="3.40.50.300">
    <property type="entry name" value="P-loop containing nucleotide triphosphate hydrolases"/>
    <property type="match status" value="1"/>
</dbReference>
<evidence type="ECO:0000313" key="8">
    <source>
        <dbReference type="EMBL" id="SIT22484.1"/>
    </source>
</evidence>
<dbReference type="InterPro" id="IPR027417">
    <property type="entry name" value="P-loop_NTPase"/>
</dbReference>
<keyword evidence="3" id="KW-0963">Cytoplasm</keyword>
<dbReference type="GO" id="GO:0005524">
    <property type="term" value="F:ATP binding"/>
    <property type="evidence" value="ECO:0007669"/>
    <property type="project" value="UniProtKB-KW"/>
</dbReference>
<comment type="similarity">
    <text evidence="2">Belongs to the PhoH family.</text>
</comment>
<dbReference type="PANTHER" id="PTHR30473:SF1">
    <property type="entry name" value="PHOH-LIKE PROTEIN"/>
    <property type="match status" value="1"/>
</dbReference>
<reference evidence="8 9" key="1">
    <citation type="submission" date="2017-01" db="EMBL/GenBank/DDBJ databases">
        <authorList>
            <person name="Mah S.A."/>
            <person name="Swanson W.J."/>
            <person name="Moy G.W."/>
            <person name="Vacquier V.D."/>
        </authorList>
    </citation>
    <scope>NUCLEOTIDE SEQUENCE [LARGE SCALE GENOMIC DNA]</scope>
    <source>
        <strain evidence="8 9">DSM 26375</strain>
    </source>
</reference>
<keyword evidence="4" id="KW-0547">Nucleotide-binding</keyword>
<protein>
    <recommendedName>
        <fullName evidence="6">PhoH-like protein</fullName>
    </recommendedName>
</protein>
<dbReference type="InterPro" id="IPR051451">
    <property type="entry name" value="PhoH2-like"/>
</dbReference>
<dbReference type="FunFam" id="3.40.50.300:FF:000013">
    <property type="entry name" value="PhoH family ATPase"/>
    <property type="match status" value="1"/>
</dbReference>
<dbReference type="InterPro" id="IPR003714">
    <property type="entry name" value="PhoH"/>
</dbReference>
<evidence type="ECO:0000259" key="7">
    <source>
        <dbReference type="Pfam" id="PF02562"/>
    </source>
</evidence>
<evidence type="ECO:0000256" key="5">
    <source>
        <dbReference type="ARBA" id="ARBA00022840"/>
    </source>
</evidence>
<dbReference type="EMBL" id="FTOT01000012">
    <property type="protein sequence ID" value="SIT22484.1"/>
    <property type="molecule type" value="Genomic_DNA"/>
</dbReference>
<evidence type="ECO:0000256" key="3">
    <source>
        <dbReference type="ARBA" id="ARBA00022490"/>
    </source>
</evidence>